<evidence type="ECO:0000313" key="2">
    <source>
        <dbReference type="Proteomes" id="UP000537131"/>
    </source>
</evidence>
<dbReference type="Proteomes" id="UP000537131">
    <property type="component" value="Unassembled WGS sequence"/>
</dbReference>
<protein>
    <submittedName>
        <fullName evidence="1">Uncharacterized protein</fullName>
    </submittedName>
</protein>
<name>A0A7Y0EF51_9CLOT</name>
<reference evidence="1 2" key="2">
    <citation type="submission" date="2020-06" db="EMBL/GenBank/DDBJ databases">
        <title>Complete Genome Sequence of Clostridium muelleri sp. nov. P21T, an Acid-Alcohol Producing Acetogen Isolated from Old Hay.</title>
        <authorList>
            <person name="Duncan K.E."/>
            <person name="Tanner R.S."/>
        </authorList>
    </citation>
    <scope>NUCLEOTIDE SEQUENCE [LARGE SCALE GENOMIC DNA]</scope>
    <source>
        <strain evidence="1 2">P21</strain>
    </source>
</reference>
<dbReference type="RefSeq" id="WP_169296977.1">
    <property type="nucleotide sequence ID" value="NZ_JABBNI010000012.1"/>
</dbReference>
<gene>
    <name evidence="1" type="ORF">HBE96_06665</name>
</gene>
<evidence type="ECO:0000313" key="1">
    <source>
        <dbReference type="EMBL" id="NMM62374.1"/>
    </source>
</evidence>
<proteinExistence type="predicted"/>
<comment type="caution">
    <text evidence="1">The sequence shown here is derived from an EMBL/GenBank/DDBJ whole genome shotgun (WGS) entry which is preliminary data.</text>
</comment>
<accession>A0A7Y0EF51</accession>
<organism evidence="1 2">
    <name type="scientific">Clostridium muellerianum</name>
    <dbReference type="NCBI Taxonomy" id="2716538"/>
    <lineage>
        <taxon>Bacteria</taxon>
        <taxon>Bacillati</taxon>
        <taxon>Bacillota</taxon>
        <taxon>Clostridia</taxon>
        <taxon>Eubacteriales</taxon>
        <taxon>Clostridiaceae</taxon>
        <taxon>Clostridium</taxon>
    </lineage>
</organism>
<dbReference type="AlphaFoldDB" id="A0A7Y0EF51"/>
<keyword evidence="2" id="KW-1185">Reference proteome</keyword>
<sequence length="85" mass="9970">MIYYLIKQNDNYISTKSEFYKQLGQPKDDTQLQDWFKKYGTDDLSVLTKRQDKNTDLGIDRGNIGSGKYFSIDFPNDFLSISRVE</sequence>
<dbReference type="EMBL" id="JABBNI010000012">
    <property type="protein sequence ID" value="NMM62374.1"/>
    <property type="molecule type" value="Genomic_DNA"/>
</dbReference>
<reference evidence="1 2" key="1">
    <citation type="submission" date="2020-04" db="EMBL/GenBank/DDBJ databases">
        <authorList>
            <person name="Doyle D.A."/>
        </authorList>
    </citation>
    <scope>NUCLEOTIDE SEQUENCE [LARGE SCALE GENOMIC DNA]</scope>
    <source>
        <strain evidence="1 2">P21</strain>
    </source>
</reference>